<evidence type="ECO:0000256" key="1">
    <source>
        <dbReference type="ARBA" id="ARBA00010928"/>
    </source>
</evidence>
<dbReference type="PANTHER" id="PTHR43708">
    <property type="entry name" value="CONSERVED EXPRESSED OXIDOREDUCTASE (EUROFUNG)"/>
    <property type="match status" value="1"/>
</dbReference>
<evidence type="ECO:0000313" key="6">
    <source>
        <dbReference type="Proteomes" id="UP001483337"/>
    </source>
</evidence>
<dbReference type="SUPFAM" id="SSF51735">
    <property type="entry name" value="NAD(P)-binding Rossmann-fold domains"/>
    <property type="match status" value="1"/>
</dbReference>
<feature type="domain" description="GFO/IDH/MocA-like oxidoreductase" evidence="4">
    <location>
        <begin position="128"/>
        <end position="261"/>
    </location>
</feature>
<dbReference type="Gene3D" id="3.40.50.720">
    <property type="entry name" value="NAD(P)-binding Rossmann-like Domain"/>
    <property type="match status" value="1"/>
</dbReference>
<reference evidence="5 6" key="1">
    <citation type="submission" date="2024-04" db="EMBL/GenBank/DDBJ databases">
        <title>Okeanomitos corallinicola gen. &amp; sp. nov. (Nostocales, Cyanobacteria), a new toxic marine heterocyst-forming cyanobacterium from a coral reef.</title>
        <authorList>
            <person name="Li H."/>
            <person name="Li R."/>
            <person name="Kang J."/>
            <person name="Hii K.S."/>
            <person name="Mohamed H.F."/>
            <person name="Xu X."/>
            <person name="Luo Z."/>
        </authorList>
    </citation>
    <scope>NUCLEOTIDE SEQUENCE [LARGE SCALE GENOMIC DNA]</scope>
    <source>
        <strain evidence="5 6">TIOX110</strain>
    </source>
</reference>
<dbReference type="InterPro" id="IPR036291">
    <property type="entry name" value="NAD(P)-bd_dom_sf"/>
</dbReference>
<keyword evidence="2" id="KW-0560">Oxidoreductase</keyword>
<dbReference type="InterPro" id="IPR055170">
    <property type="entry name" value="GFO_IDH_MocA-like_dom"/>
</dbReference>
<dbReference type="Gene3D" id="3.30.360.10">
    <property type="entry name" value="Dihydrodipicolinate Reductase, domain 2"/>
    <property type="match status" value="1"/>
</dbReference>
<dbReference type="Proteomes" id="UP001483337">
    <property type="component" value="Chromosome"/>
</dbReference>
<sequence>MRIAIIGCGYVADQYLNNIKSHPEFIVQGAFDQNPHRRDEFCQYFSLQAYPTLEAVMADSSVEMILNLTNPRSHFSVSAAAINANKHVYTEKPLGMDMKEARLLIDMAREKNVRLGCAPCSVLSDTAQTLWKAIREGAIGKVRLVYANFDDGMIAPKMKPWSWQTKSGAYWPAKDEFEIGCTYEHAGYFLTWLAAFFGPAQRVTAFSSCQIPDKGIPVDQMAPDFSVGCLEYNDGVVARVTAGLVAPKDKSLTVIGDDGVLFVPYLRNDQESVLIHRDTDYENLQLVERLQIKIQAKLEYAAKRLKIPTGNLGYYQRYPMLKGKSFQPAGSLKFVDFFRGPQDMLDAIKNNQPHRLSGELGLHIVELIECLQYPQKFNYHKEIETTFPAIEPLI</sequence>
<evidence type="ECO:0000313" key="5">
    <source>
        <dbReference type="EMBL" id="WZB86857.1"/>
    </source>
</evidence>
<gene>
    <name evidence="5" type="ORF">WJM97_15860</name>
</gene>
<dbReference type="PANTHER" id="PTHR43708:SF5">
    <property type="entry name" value="CONSERVED EXPRESSED OXIDOREDUCTASE (EUROFUNG)-RELATED"/>
    <property type="match status" value="1"/>
</dbReference>
<evidence type="ECO:0000259" key="3">
    <source>
        <dbReference type="Pfam" id="PF01408"/>
    </source>
</evidence>
<evidence type="ECO:0000256" key="2">
    <source>
        <dbReference type="ARBA" id="ARBA00023002"/>
    </source>
</evidence>
<organism evidence="5 6">
    <name type="scientific">Okeanomitos corallinicola TIOX110</name>
    <dbReference type="NCBI Taxonomy" id="3133117"/>
    <lineage>
        <taxon>Bacteria</taxon>
        <taxon>Bacillati</taxon>
        <taxon>Cyanobacteriota</taxon>
        <taxon>Cyanophyceae</taxon>
        <taxon>Nostocales</taxon>
        <taxon>Aphanizomenonaceae</taxon>
        <taxon>Okeanomitos</taxon>
    </lineage>
</organism>
<dbReference type="Pfam" id="PF01408">
    <property type="entry name" value="GFO_IDH_MocA"/>
    <property type="match status" value="1"/>
</dbReference>
<feature type="domain" description="Gfo/Idh/MocA-like oxidoreductase N-terminal" evidence="3">
    <location>
        <begin position="1"/>
        <end position="116"/>
    </location>
</feature>
<dbReference type="InterPro" id="IPR000683">
    <property type="entry name" value="Gfo/Idh/MocA-like_OxRdtase_N"/>
</dbReference>
<comment type="similarity">
    <text evidence="1">Belongs to the Gfo/Idh/MocA family.</text>
</comment>
<dbReference type="SUPFAM" id="SSF55347">
    <property type="entry name" value="Glyceraldehyde-3-phosphate dehydrogenase-like, C-terminal domain"/>
    <property type="match status" value="1"/>
</dbReference>
<keyword evidence="6" id="KW-1185">Reference proteome</keyword>
<name>A0ABZ2UPE5_9CYAN</name>
<evidence type="ECO:0000259" key="4">
    <source>
        <dbReference type="Pfam" id="PF22725"/>
    </source>
</evidence>
<accession>A0ABZ2UPE5</accession>
<dbReference type="EMBL" id="CP150886">
    <property type="protein sequence ID" value="WZB86857.1"/>
    <property type="molecule type" value="Genomic_DNA"/>
</dbReference>
<proteinExistence type="inferred from homology"/>
<dbReference type="InterPro" id="IPR051317">
    <property type="entry name" value="Gfo/Idh/MocA_oxidoreduct"/>
</dbReference>
<dbReference type="Pfam" id="PF22725">
    <property type="entry name" value="GFO_IDH_MocA_C3"/>
    <property type="match status" value="1"/>
</dbReference>
<protein>
    <submittedName>
        <fullName evidence="5">Gfo/Idh/MocA family oxidoreductase</fullName>
    </submittedName>
</protein>
<dbReference type="RefSeq" id="WP_353929771.1">
    <property type="nucleotide sequence ID" value="NZ_CP150886.1"/>
</dbReference>